<dbReference type="EMBL" id="JBHRTB010000010">
    <property type="protein sequence ID" value="MFC3144212.1"/>
    <property type="molecule type" value="Genomic_DNA"/>
</dbReference>
<sequence length="485" mass="51541">MARNILWIMADELRASSLGCYAGDAGSPGWDRAATPHIDALAAGGVRFSRHWCNSPACVPSRCSMLTAQPPERTGIYSNEGAWKSYPVPRIARTFPEHFADMGYRTANIGKAHLPSGYAAWQDSDTRGSGMNIFAQAVGSEALQAIVPRGIPSPVGGRFPDDVAYPPEAVTDAALRWLNAAPARDGPFLLRVSYLQPHTPVLPPDSYRARYHAADFPGHDLPAGTPSRYETLFAEAVGGPELSQAQMQQAQADYAALVTWLDDQVGRLIGALDEAGLGSDTVVVLNADHGASLGEGGLLAKVVHAPQSQRIPLIVRAPGLPAGTVRNDASEALDLARTLSGLAGIAPDPEFAGCDLFDDPPERDVFSVIGQGHAGAAASSAAQVGGWPDGRGWPRRACIRSGRWRFDMNVRQDGGHVLAENEDPFLCDTAADPFERYNLAADPAHAARVARFRGILLDRAAGALEPAFVPAFSAEEVGEFAPPKM</sequence>
<evidence type="ECO:0000256" key="1">
    <source>
        <dbReference type="ARBA" id="ARBA00022723"/>
    </source>
</evidence>
<dbReference type="Pfam" id="PF00884">
    <property type="entry name" value="Sulfatase"/>
    <property type="match status" value="1"/>
</dbReference>
<comment type="caution">
    <text evidence="4">The sequence shown here is derived from an EMBL/GenBank/DDBJ whole genome shotgun (WGS) entry which is preliminary data.</text>
</comment>
<dbReference type="RefSeq" id="WP_275631472.1">
    <property type="nucleotide sequence ID" value="NZ_JARGYD010000001.1"/>
</dbReference>
<dbReference type="PANTHER" id="PTHR45953">
    <property type="entry name" value="IDURONATE 2-SULFATASE"/>
    <property type="match status" value="1"/>
</dbReference>
<dbReference type="InterPro" id="IPR000917">
    <property type="entry name" value="Sulfatase_N"/>
</dbReference>
<protein>
    <submittedName>
        <fullName evidence="4">Sulfatase</fullName>
    </submittedName>
</protein>
<evidence type="ECO:0000256" key="2">
    <source>
        <dbReference type="ARBA" id="ARBA00022801"/>
    </source>
</evidence>
<evidence type="ECO:0000313" key="5">
    <source>
        <dbReference type="Proteomes" id="UP001595632"/>
    </source>
</evidence>
<name>A0ABV7GSU1_9RHOB</name>
<dbReference type="Gene3D" id="3.40.720.10">
    <property type="entry name" value="Alkaline Phosphatase, subunit A"/>
    <property type="match status" value="1"/>
</dbReference>
<keyword evidence="5" id="KW-1185">Reference proteome</keyword>
<dbReference type="SUPFAM" id="SSF53649">
    <property type="entry name" value="Alkaline phosphatase-like"/>
    <property type="match status" value="1"/>
</dbReference>
<proteinExistence type="predicted"/>
<dbReference type="PANTHER" id="PTHR45953:SF1">
    <property type="entry name" value="IDURONATE 2-SULFATASE"/>
    <property type="match status" value="1"/>
</dbReference>
<evidence type="ECO:0000259" key="3">
    <source>
        <dbReference type="Pfam" id="PF00884"/>
    </source>
</evidence>
<feature type="domain" description="Sulfatase N-terminal" evidence="3">
    <location>
        <begin position="3"/>
        <end position="345"/>
    </location>
</feature>
<evidence type="ECO:0000313" key="4">
    <source>
        <dbReference type="EMBL" id="MFC3144212.1"/>
    </source>
</evidence>
<organism evidence="4 5">
    <name type="scientific">Psychromarinibacter halotolerans</name>
    <dbReference type="NCBI Taxonomy" id="1775175"/>
    <lineage>
        <taxon>Bacteria</taxon>
        <taxon>Pseudomonadati</taxon>
        <taxon>Pseudomonadota</taxon>
        <taxon>Alphaproteobacteria</taxon>
        <taxon>Rhodobacterales</taxon>
        <taxon>Paracoccaceae</taxon>
        <taxon>Psychromarinibacter</taxon>
    </lineage>
</organism>
<accession>A0ABV7GSU1</accession>
<dbReference type="InterPro" id="IPR017850">
    <property type="entry name" value="Alkaline_phosphatase_core_sf"/>
</dbReference>
<reference evidence="5" key="1">
    <citation type="journal article" date="2019" name="Int. J. Syst. Evol. Microbiol.">
        <title>The Global Catalogue of Microorganisms (GCM) 10K type strain sequencing project: providing services to taxonomists for standard genome sequencing and annotation.</title>
        <authorList>
            <consortium name="The Broad Institute Genomics Platform"/>
            <consortium name="The Broad Institute Genome Sequencing Center for Infectious Disease"/>
            <person name="Wu L."/>
            <person name="Ma J."/>
        </authorList>
    </citation>
    <scope>NUCLEOTIDE SEQUENCE [LARGE SCALE GENOMIC DNA]</scope>
    <source>
        <strain evidence="5">KCTC 52366</strain>
    </source>
</reference>
<keyword evidence="1" id="KW-0479">Metal-binding</keyword>
<gene>
    <name evidence="4" type="ORF">ACFOGP_15935</name>
</gene>
<dbReference type="Proteomes" id="UP001595632">
    <property type="component" value="Unassembled WGS sequence"/>
</dbReference>
<keyword evidence="2" id="KW-0378">Hydrolase</keyword>